<dbReference type="CDD" id="cd07043">
    <property type="entry name" value="STAS_anti-anti-sigma_factors"/>
    <property type="match status" value="1"/>
</dbReference>
<comment type="caution">
    <text evidence="2">The sequence shown here is derived from an EMBL/GenBank/DDBJ whole genome shotgun (WGS) entry which is preliminary data.</text>
</comment>
<dbReference type="Proteomes" id="UP000198512">
    <property type="component" value="Unassembled WGS sequence"/>
</dbReference>
<evidence type="ECO:0000313" key="2">
    <source>
        <dbReference type="EMBL" id="SEQ48246.1"/>
    </source>
</evidence>
<keyword evidence="3" id="KW-1185">Reference proteome</keyword>
<feature type="domain" description="STAS" evidence="1">
    <location>
        <begin position="13"/>
        <end position="102"/>
    </location>
</feature>
<protein>
    <submittedName>
        <fullName evidence="2">Phospholipid transport system transporter-binding protein</fullName>
    </submittedName>
</protein>
<accession>A0ABY1BC08</accession>
<dbReference type="EMBL" id="FOFP01000006">
    <property type="protein sequence ID" value="SEQ48246.1"/>
    <property type="molecule type" value="Genomic_DNA"/>
</dbReference>
<evidence type="ECO:0000259" key="1">
    <source>
        <dbReference type="PROSITE" id="PS50801"/>
    </source>
</evidence>
<dbReference type="Gene3D" id="3.30.750.24">
    <property type="entry name" value="STAS domain"/>
    <property type="match status" value="1"/>
</dbReference>
<dbReference type="PROSITE" id="PS50801">
    <property type="entry name" value="STAS"/>
    <property type="match status" value="1"/>
</dbReference>
<dbReference type="InterPro" id="IPR058548">
    <property type="entry name" value="MlaB-like_STAS"/>
</dbReference>
<evidence type="ECO:0000313" key="3">
    <source>
        <dbReference type="Proteomes" id="UP000198512"/>
    </source>
</evidence>
<dbReference type="InterPro" id="IPR002645">
    <property type="entry name" value="STAS_dom"/>
</dbReference>
<reference evidence="2 3" key="1">
    <citation type="submission" date="2016-10" db="EMBL/GenBank/DDBJ databases">
        <authorList>
            <person name="Varghese N."/>
            <person name="Submissions S."/>
        </authorList>
    </citation>
    <scope>NUCLEOTIDE SEQUENCE [LARGE SCALE GENOMIC DNA]</scope>
    <source>
        <strain evidence="2 3">CIP 109853</strain>
    </source>
</reference>
<dbReference type="SUPFAM" id="SSF52091">
    <property type="entry name" value="SpoIIaa-like"/>
    <property type="match status" value="1"/>
</dbReference>
<name>A0ABY1BC08_9PSED</name>
<organism evidence="2 3">
    <name type="scientific">Pseudomonas cuatrocienegasensis</name>
    <dbReference type="NCBI Taxonomy" id="543360"/>
    <lineage>
        <taxon>Bacteria</taxon>
        <taxon>Pseudomonadati</taxon>
        <taxon>Pseudomonadota</taxon>
        <taxon>Gammaproteobacteria</taxon>
        <taxon>Pseudomonadales</taxon>
        <taxon>Pseudomonadaceae</taxon>
        <taxon>Pseudomonas</taxon>
    </lineage>
</organism>
<dbReference type="InterPro" id="IPR036513">
    <property type="entry name" value="STAS_dom_sf"/>
</dbReference>
<proteinExistence type="predicted"/>
<dbReference type="Pfam" id="PF13466">
    <property type="entry name" value="STAS_2"/>
    <property type="match status" value="1"/>
</dbReference>
<sequence length="102" mass="10761">MSRASIVEQAPGLLLLSGELDYRSGPQVREDGRRLLQASAAATCVIDCAGVLRASSVGLSLLLAFMRDAQALGKTLEVRALPEDMRQIAGVSGLLEILPLQA</sequence>
<dbReference type="RefSeq" id="WP_069517913.1">
    <property type="nucleotide sequence ID" value="NZ_FOFP01000006.1"/>
</dbReference>
<gene>
    <name evidence="2" type="ORF">SAMN05216600_106131</name>
</gene>